<dbReference type="AlphaFoldDB" id="A0A975GQN1"/>
<organism evidence="4 5">
    <name type="scientific">Desulfonema magnum</name>
    <dbReference type="NCBI Taxonomy" id="45655"/>
    <lineage>
        <taxon>Bacteria</taxon>
        <taxon>Pseudomonadati</taxon>
        <taxon>Thermodesulfobacteriota</taxon>
        <taxon>Desulfobacteria</taxon>
        <taxon>Desulfobacterales</taxon>
        <taxon>Desulfococcaceae</taxon>
        <taxon>Desulfonema</taxon>
    </lineage>
</organism>
<dbReference type="InterPro" id="IPR011006">
    <property type="entry name" value="CheY-like_superfamily"/>
</dbReference>
<evidence type="ECO:0000313" key="5">
    <source>
        <dbReference type="Proteomes" id="UP000663722"/>
    </source>
</evidence>
<evidence type="ECO:0000256" key="1">
    <source>
        <dbReference type="PROSITE-ProRule" id="PRU00169"/>
    </source>
</evidence>
<dbReference type="Pfam" id="PF13487">
    <property type="entry name" value="HD_5"/>
    <property type="match status" value="1"/>
</dbReference>
<feature type="domain" description="HD-GYP" evidence="3">
    <location>
        <begin position="129"/>
        <end position="337"/>
    </location>
</feature>
<dbReference type="PANTHER" id="PTHR45228">
    <property type="entry name" value="CYCLIC DI-GMP PHOSPHODIESTERASE TM_0186-RELATED"/>
    <property type="match status" value="1"/>
</dbReference>
<sequence>MNAPRKMTKVLVTDDDMAQRLLLRACLETDGYEVWEAEDGSEAVDKLASEPDIRLLLTDLNMPKMDGYELIRTIREKELRYTYIIILTSMNDRESLLRGLSVGADDYLTKPVFPDELKLRLRGGTRLLKLESQDLLIFSMAKLAEYRSQETGFHLERVSHYTRLIARDISKNHPELRLSLSMADEIGMVSSLHDIGKVAIPDRILHKPGRLTLEECSVMKTHTTIGGEIIKDIYDMTGSLYLWLAHEIAMYHHERWDGRGYPLGLAGEDIPISGRIMALADVYDALNSKRCYKDPFPYEKVRGIILQERGHHFDPKVVDAFLRQEDACLAIKQRFRIGWNEMDRRNPNECL</sequence>
<accession>A0A975GQN1</accession>
<evidence type="ECO:0000313" key="4">
    <source>
        <dbReference type="EMBL" id="QTA90074.1"/>
    </source>
</evidence>
<dbReference type="InterPro" id="IPR003607">
    <property type="entry name" value="HD/PDEase_dom"/>
</dbReference>
<dbReference type="GO" id="GO:0000160">
    <property type="term" value="P:phosphorelay signal transduction system"/>
    <property type="evidence" value="ECO:0007669"/>
    <property type="project" value="InterPro"/>
</dbReference>
<dbReference type="PROSITE" id="PS51832">
    <property type="entry name" value="HD_GYP"/>
    <property type="match status" value="1"/>
</dbReference>
<dbReference type="PROSITE" id="PS50110">
    <property type="entry name" value="RESPONSE_REGULATORY"/>
    <property type="match status" value="1"/>
</dbReference>
<dbReference type="Gene3D" id="3.40.50.2300">
    <property type="match status" value="1"/>
</dbReference>
<dbReference type="Proteomes" id="UP000663722">
    <property type="component" value="Chromosome"/>
</dbReference>
<keyword evidence="5" id="KW-1185">Reference proteome</keyword>
<gene>
    <name evidence="4" type="ORF">dnm_061350</name>
</gene>
<protein>
    <submittedName>
        <fullName evidence="4">Two component system response regulator, HD domain-containing</fullName>
    </submittedName>
</protein>
<evidence type="ECO:0000259" key="2">
    <source>
        <dbReference type="PROSITE" id="PS50110"/>
    </source>
</evidence>
<name>A0A975GQN1_9BACT</name>
<dbReference type="KEGG" id="dmm:dnm_061350"/>
<feature type="domain" description="Response regulatory" evidence="2">
    <location>
        <begin position="9"/>
        <end position="125"/>
    </location>
</feature>
<dbReference type="InterPro" id="IPR037522">
    <property type="entry name" value="HD_GYP_dom"/>
</dbReference>
<dbReference type="InterPro" id="IPR052020">
    <property type="entry name" value="Cyclic_di-GMP/3'3'-cGAMP_PDE"/>
</dbReference>
<feature type="modified residue" description="4-aspartylphosphate" evidence="1">
    <location>
        <position position="59"/>
    </location>
</feature>
<dbReference type="SUPFAM" id="SSF52172">
    <property type="entry name" value="CheY-like"/>
    <property type="match status" value="1"/>
</dbReference>
<dbReference type="CDD" id="cd00077">
    <property type="entry name" value="HDc"/>
    <property type="match status" value="1"/>
</dbReference>
<dbReference type="Pfam" id="PF00072">
    <property type="entry name" value="Response_reg"/>
    <property type="match status" value="1"/>
</dbReference>
<dbReference type="SMART" id="SM00448">
    <property type="entry name" value="REC"/>
    <property type="match status" value="1"/>
</dbReference>
<evidence type="ECO:0000259" key="3">
    <source>
        <dbReference type="PROSITE" id="PS51832"/>
    </source>
</evidence>
<dbReference type="PANTHER" id="PTHR45228:SF5">
    <property type="entry name" value="CYCLIC DI-GMP PHOSPHODIESTERASE VC_1348-RELATED"/>
    <property type="match status" value="1"/>
</dbReference>
<dbReference type="EMBL" id="CP061800">
    <property type="protein sequence ID" value="QTA90074.1"/>
    <property type="molecule type" value="Genomic_DNA"/>
</dbReference>
<keyword evidence="1" id="KW-0597">Phosphoprotein</keyword>
<reference evidence="4" key="1">
    <citation type="journal article" date="2021" name="Microb. Physiol.">
        <title>Proteogenomic Insights into the Physiology of Marine, Sulfate-Reducing, Filamentous Desulfonema limicola and Desulfonema magnum.</title>
        <authorList>
            <person name="Schnaars V."/>
            <person name="Wohlbrand L."/>
            <person name="Scheve S."/>
            <person name="Hinrichs C."/>
            <person name="Reinhardt R."/>
            <person name="Rabus R."/>
        </authorList>
    </citation>
    <scope>NUCLEOTIDE SEQUENCE</scope>
    <source>
        <strain evidence="4">4be13</strain>
    </source>
</reference>
<dbReference type="SUPFAM" id="SSF109604">
    <property type="entry name" value="HD-domain/PDEase-like"/>
    <property type="match status" value="1"/>
</dbReference>
<dbReference type="Gene3D" id="1.10.3210.10">
    <property type="entry name" value="Hypothetical protein af1432"/>
    <property type="match status" value="1"/>
</dbReference>
<dbReference type="RefSeq" id="WP_207678445.1">
    <property type="nucleotide sequence ID" value="NZ_CP061800.1"/>
</dbReference>
<proteinExistence type="predicted"/>
<dbReference type="InterPro" id="IPR001789">
    <property type="entry name" value="Sig_transdc_resp-reg_receiver"/>
</dbReference>